<dbReference type="Gene3D" id="3.30.200.20">
    <property type="entry name" value="Phosphorylase Kinase, domain 1"/>
    <property type="match status" value="1"/>
</dbReference>
<dbReference type="InterPro" id="IPR008271">
    <property type="entry name" value="Ser/Thr_kinase_AS"/>
</dbReference>
<keyword evidence="6" id="KW-1133">Transmembrane helix</keyword>
<keyword evidence="2 5" id="KW-0547">Nucleotide-binding</keyword>
<dbReference type="PANTHER" id="PTHR44329:SF214">
    <property type="entry name" value="PROTEIN KINASE DOMAIN-CONTAINING PROTEIN"/>
    <property type="match status" value="1"/>
</dbReference>
<dbReference type="InterPro" id="IPR036770">
    <property type="entry name" value="Ankyrin_rpt-contain_sf"/>
</dbReference>
<evidence type="ECO:0000256" key="1">
    <source>
        <dbReference type="ARBA" id="ARBA00005843"/>
    </source>
</evidence>
<dbReference type="SMART" id="SM00220">
    <property type="entry name" value="S_TKc"/>
    <property type="match status" value="2"/>
</dbReference>
<feature type="repeat" description="ANK" evidence="4">
    <location>
        <begin position="70"/>
        <end position="102"/>
    </location>
</feature>
<dbReference type="Pfam" id="PF00023">
    <property type="entry name" value="Ank"/>
    <property type="match status" value="1"/>
</dbReference>
<feature type="repeat" description="ANK" evidence="4">
    <location>
        <begin position="237"/>
        <end position="269"/>
    </location>
</feature>
<keyword evidence="9" id="KW-1185">Reference proteome</keyword>
<reference evidence="8 9" key="1">
    <citation type="journal article" date="2014" name="Genome Biol. Evol.">
        <title>The secreted proteins of Achlya hypogyna and Thraustotheca clavata identify the ancestral oomycete secretome and reveal gene acquisitions by horizontal gene transfer.</title>
        <authorList>
            <person name="Misner I."/>
            <person name="Blouin N."/>
            <person name="Leonard G."/>
            <person name="Richards T.A."/>
            <person name="Lane C.E."/>
        </authorList>
    </citation>
    <scope>NUCLEOTIDE SEQUENCE [LARGE SCALE GENOMIC DNA]</scope>
    <source>
        <strain evidence="8 9">ATCC 48635</strain>
    </source>
</reference>
<dbReference type="Pfam" id="PF00069">
    <property type="entry name" value="Pkinase"/>
    <property type="match status" value="2"/>
</dbReference>
<feature type="repeat" description="ANK" evidence="4">
    <location>
        <begin position="103"/>
        <end position="135"/>
    </location>
</feature>
<keyword evidence="8" id="KW-0808">Transferase</keyword>
<dbReference type="PANTHER" id="PTHR44329">
    <property type="entry name" value="SERINE/THREONINE-PROTEIN KINASE TNNI3K-RELATED"/>
    <property type="match status" value="1"/>
</dbReference>
<organism evidence="8 9">
    <name type="scientific">Achlya hypogyna</name>
    <name type="common">Oomycete</name>
    <name type="synonym">Protoachlya hypogyna</name>
    <dbReference type="NCBI Taxonomy" id="1202772"/>
    <lineage>
        <taxon>Eukaryota</taxon>
        <taxon>Sar</taxon>
        <taxon>Stramenopiles</taxon>
        <taxon>Oomycota</taxon>
        <taxon>Saprolegniomycetes</taxon>
        <taxon>Saprolegniales</taxon>
        <taxon>Achlyaceae</taxon>
        <taxon>Achlya</taxon>
    </lineage>
</organism>
<dbReference type="InterPro" id="IPR002110">
    <property type="entry name" value="Ankyrin_rpt"/>
</dbReference>
<dbReference type="SUPFAM" id="SSF56112">
    <property type="entry name" value="Protein kinase-like (PK-like)"/>
    <property type="match status" value="2"/>
</dbReference>
<dbReference type="STRING" id="1202772.A0A1V9Y5V3"/>
<dbReference type="Pfam" id="PF12796">
    <property type="entry name" value="Ank_2"/>
    <property type="match status" value="2"/>
</dbReference>
<dbReference type="Proteomes" id="UP000243579">
    <property type="component" value="Unassembled WGS sequence"/>
</dbReference>
<comment type="caution">
    <text evidence="8">The sequence shown here is derived from an EMBL/GenBank/DDBJ whole genome shotgun (WGS) entry which is preliminary data.</text>
</comment>
<dbReference type="PROSITE" id="PS50088">
    <property type="entry name" value="ANK_REPEAT"/>
    <property type="match status" value="6"/>
</dbReference>
<feature type="binding site" evidence="5">
    <location>
        <position position="427"/>
    </location>
    <ligand>
        <name>ATP</name>
        <dbReference type="ChEBI" id="CHEBI:30616"/>
    </ligand>
</feature>
<sequence length="1279" mass="137739">MAQVVVTPLYTASEEGDTEVVQRLIASGADINQPAKNGWTPITVAATNGHLAVVKALIAAGADFNKDNLKGWTSIMAAATGGHLAVVQALIEAGADFNKTDVVGWTPINAAAYHGHLPVVNALMAAGADFHKENNTGYTPQANAYNKGHTTTVDAFDAALRLVEAVNNGDETLVRELLEQGVSPNVLVMGGQTLLHIAVSMKPTPPSRNLKRFDEVSVEIVKLLLDAGAVIDRQIQSGPTPLTLAAWHGCDGAVALLLEAGADFNLADSHGDTALHKATSQGHKAIVRKLVAAGASFEKPNTARHMGQTPRDIAIANSSNAIMGIMAARPLLEAVTAGDVVRAKELLAQGADPNAFKTAGEMLLQRAARFNDLELLDALLRAKSVDTAARNEVEATDIDVAYTEMLGSGGFSLVYKGVFENQPVAVKTALDPLSVDALGKELLAMQLCKSPYLLHLVAFSGLNTPHLLLVLEYMDGGNLREYLDKKRKGIAVAVEYSALEVAWVVANALADLHHNKVLHRDLKSYNVLLSSTNYIKVADLGLARTYASHMTMGLGTVLWTAPEVLQDEGSYDYAADIYSFGVILTELGTLKMPFQDLAMQHLDIVFQVREGKLHPDVGDTSPKWLRELATDCMSFDPAQRPSALEIIKRLNHQRRLEASALSTEMACSMCKISHSMANDKCPHCVVPLPQSATMKLQRLLERVAVAKEMGTQIETAQLCRVCGSANDITITKCSACDNEMPNDDEKLRLLVEKPYELTTIPRLRTVGDLSNSNARELYVNSVRTIRLLGNSRHFIGNVNIDVTSVVDCGLASLPSELPYDQLDTLYVRYMLTSDASRNALMSINGMSFKSATVMYEPNVCRGERIHDTCSKFDGNPLKTIVNIAVSSDIHVLYSTWWTSGPHSPLSSLGSASLTTFYVNATTYANLQKAATFTIGSTDVTKSCATPNNVMSLHGNNVCVAAAPGALTNTTPSTDGLPKPVPASVSGLSTNNYTALIIGAIIGGIVVLIAFVDLALLRLDDLALVRQQFVAEGAYGQVWYGTYRGESVAIKSLAPTRASRTDIALLMGEIKLSAQLESPYIVRTLGASWRIPSELQMVLEWMDRGDLKNVLDTTSPETFPWAAKFECMLAIAEGLVYLHSLDIIHRDLKSRNVLLDSAKGTKLTDFGTSRDVTTATMTVGVGTYRWMAPEVLQDSTYSTAVDIYSFGVVISELATHEIPYGNLLNEKGAPLADTAIISRVTQGQAQPVIPVEGCPPWIASSGRLPTVLRLSKLPTPLGNT</sequence>
<evidence type="ECO:0000313" key="8">
    <source>
        <dbReference type="EMBL" id="OQR81094.1"/>
    </source>
</evidence>
<feature type="repeat" description="ANK" evidence="4">
    <location>
        <begin position="7"/>
        <end position="36"/>
    </location>
</feature>
<dbReference type="AlphaFoldDB" id="A0A1V9Y5V3"/>
<comment type="similarity">
    <text evidence="1">Belongs to the protein kinase superfamily. TKL Ser/Thr protein kinase family.</text>
</comment>
<name>A0A1V9Y5V3_ACHHY</name>
<dbReference type="PROSITE" id="PS00107">
    <property type="entry name" value="PROTEIN_KINASE_ATP"/>
    <property type="match status" value="1"/>
</dbReference>
<protein>
    <submittedName>
        <fullName evidence="8">Protein kinase</fullName>
    </submittedName>
</protein>
<dbReference type="PROSITE" id="PS50297">
    <property type="entry name" value="ANK_REP_REGION"/>
    <property type="match status" value="6"/>
</dbReference>
<dbReference type="GO" id="GO:0005524">
    <property type="term" value="F:ATP binding"/>
    <property type="evidence" value="ECO:0007669"/>
    <property type="project" value="UniProtKB-UniRule"/>
</dbReference>
<feature type="repeat" description="ANK" evidence="4">
    <location>
        <begin position="37"/>
        <end position="69"/>
    </location>
</feature>
<feature type="domain" description="Protein kinase" evidence="7">
    <location>
        <begin position="1023"/>
        <end position="1279"/>
    </location>
</feature>
<proteinExistence type="inferred from homology"/>
<feature type="domain" description="Protein kinase" evidence="7">
    <location>
        <begin position="400"/>
        <end position="655"/>
    </location>
</feature>
<dbReference type="EMBL" id="JNBR01002836">
    <property type="protein sequence ID" value="OQR81094.1"/>
    <property type="molecule type" value="Genomic_DNA"/>
</dbReference>
<feature type="transmembrane region" description="Helical" evidence="6">
    <location>
        <begin position="992"/>
        <end position="1016"/>
    </location>
</feature>
<accession>A0A1V9Y5V3</accession>
<dbReference type="PROSITE" id="PS50011">
    <property type="entry name" value="PROTEIN_KINASE_DOM"/>
    <property type="match status" value="2"/>
</dbReference>
<keyword evidence="8" id="KW-0418">Kinase</keyword>
<feature type="repeat" description="ANK" evidence="4">
    <location>
        <begin position="270"/>
        <end position="302"/>
    </location>
</feature>
<dbReference type="InterPro" id="IPR017441">
    <property type="entry name" value="Protein_kinase_ATP_BS"/>
</dbReference>
<dbReference type="PRINTS" id="PR01415">
    <property type="entry name" value="ANKYRIN"/>
</dbReference>
<evidence type="ECO:0000259" key="7">
    <source>
        <dbReference type="PROSITE" id="PS50011"/>
    </source>
</evidence>
<evidence type="ECO:0000256" key="2">
    <source>
        <dbReference type="ARBA" id="ARBA00022741"/>
    </source>
</evidence>
<dbReference type="GO" id="GO:0004674">
    <property type="term" value="F:protein serine/threonine kinase activity"/>
    <property type="evidence" value="ECO:0007669"/>
    <property type="project" value="TreeGrafter"/>
</dbReference>
<dbReference type="InterPro" id="IPR000719">
    <property type="entry name" value="Prot_kinase_dom"/>
</dbReference>
<evidence type="ECO:0000256" key="4">
    <source>
        <dbReference type="PROSITE-ProRule" id="PRU00023"/>
    </source>
</evidence>
<keyword evidence="4" id="KW-0040">ANK repeat</keyword>
<evidence type="ECO:0000256" key="5">
    <source>
        <dbReference type="PROSITE-ProRule" id="PRU10141"/>
    </source>
</evidence>
<keyword evidence="6" id="KW-0812">Transmembrane</keyword>
<keyword evidence="3 5" id="KW-0067">ATP-binding</keyword>
<dbReference type="InterPro" id="IPR051681">
    <property type="entry name" value="Ser/Thr_Kinases-Pseudokinases"/>
</dbReference>
<dbReference type="Gene3D" id="1.25.40.20">
    <property type="entry name" value="Ankyrin repeat-containing domain"/>
    <property type="match status" value="3"/>
</dbReference>
<dbReference type="SUPFAM" id="SSF48403">
    <property type="entry name" value="Ankyrin repeat"/>
    <property type="match status" value="3"/>
</dbReference>
<dbReference type="Gene3D" id="1.10.510.10">
    <property type="entry name" value="Transferase(Phosphotransferase) domain 1"/>
    <property type="match status" value="2"/>
</dbReference>
<evidence type="ECO:0000256" key="3">
    <source>
        <dbReference type="ARBA" id="ARBA00022840"/>
    </source>
</evidence>
<keyword evidence="6" id="KW-0472">Membrane</keyword>
<evidence type="ECO:0000313" key="9">
    <source>
        <dbReference type="Proteomes" id="UP000243579"/>
    </source>
</evidence>
<dbReference type="InterPro" id="IPR011009">
    <property type="entry name" value="Kinase-like_dom_sf"/>
</dbReference>
<evidence type="ECO:0000256" key="6">
    <source>
        <dbReference type="SAM" id="Phobius"/>
    </source>
</evidence>
<dbReference type="PROSITE" id="PS00108">
    <property type="entry name" value="PROTEIN_KINASE_ST"/>
    <property type="match status" value="2"/>
</dbReference>
<dbReference type="SMART" id="SM00248">
    <property type="entry name" value="ANK"/>
    <property type="match status" value="10"/>
</dbReference>
<gene>
    <name evidence="8" type="ORF">ACHHYP_16773</name>
</gene>